<dbReference type="GO" id="GO:0005524">
    <property type="term" value="F:ATP binding"/>
    <property type="evidence" value="ECO:0007669"/>
    <property type="project" value="UniProtKB-KW"/>
</dbReference>
<dbReference type="AlphaFoldDB" id="A0A0U1LU38"/>
<accession>A0A0U1LU38</accession>
<dbReference type="GO" id="GO:0016020">
    <property type="term" value="C:membrane"/>
    <property type="evidence" value="ECO:0007669"/>
    <property type="project" value="UniProtKB-SubCell"/>
</dbReference>
<evidence type="ECO:0000259" key="10">
    <source>
        <dbReference type="PROSITE" id="PS50929"/>
    </source>
</evidence>
<feature type="transmembrane region" description="Helical" evidence="8">
    <location>
        <begin position="635"/>
        <end position="661"/>
    </location>
</feature>
<dbReference type="InterPro" id="IPR027417">
    <property type="entry name" value="P-loop_NTPase"/>
</dbReference>
<dbReference type="PROSITE" id="PS50893">
    <property type="entry name" value="ABC_TRANSPORTER_2"/>
    <property type="match status" value="2"/>
</dbReference>
<evidence type="ECO:0000313" key="12">
    <source>
        <dbReference type="Proteomes" id="UP000054383"/>
    </source>
</evidence>
<dbReference type="Pfam" id="PF00005">
    <property type="entry name" value="ABC_tran"/>
    <property type="match status" value="2"/>
</dbReference>
<proteinExistence type="predicted"/>
<keyword evidence="5" id="KW-0067">ATP-binding</keyword>
<feature type="domain" description="ABC transmembrane type-1" evidence="10">
    <location>
        <begin position="46"/>
        <end position="322"/>
    </location>
</feature>
<dbReference type="OrthoDB" id="4139357at2759"/>
<gene>
    <name evidence="11" type="ORF">PISL3812_03134</name>
</gene>
<dbReference type="PANTHER" id="PTHR24223:SF345">
    <property type="entry name" value="ABC MULTIDRUG TRANSPORTER (EUROFUNG)"/>
    <property type="match status" value="1"/>
</dbReference>
<dbReference type="InterPro" id="IPR044726">
    <property type="entry name" value="ABCC_6TM_D2"/>
</dbReference>
<feature type="transmembrane region" description="Helical" evidence="8">
    <location>
        <begin position="176"/>
        <end position="196"/>
    </location>
</feature>
<feature type="domain" description="ABC transporter" evidence="9">
    <location>
        <begin position="357"/>
        <end position="595"/>
    </location>
</feature>
<organism evidence="11 12">
    <name type="scientific">Talaromyces islandicus</name>
    <name type="common">Penicillium islandicum</name>
    <dbReference type="NCBI Taxonomy" id="28573"/>
    <lineage>
        <taxon>Eukaryota</taxon>
        <taxon>Fungi</taxon>
        <taxon>Dikarya</taxon>
        <taxon>Ascomycota</taxon>
        <taxon>Pezizomycotina</taxon>
        <taxon>Eurotiomycetes</taxon>
        <taxon>Eurotiomycetidae</taxon>
        <taxon>Eurotiales</taxon>
        <taxon>Trichocomaceae</taxon>
        <taxon>Talaromyces</taxon>
        <taxon>Talaromyces sect. Islandici</taxon>
    </lineage>
</organism>
<keyword evidence="4" id="KW-0547">Nucleotide-binding</keyword>
<evidence type="ECO:0000256" key="8">
    <source>
        <dbReference type="SAM" id="Phobius"/>
    </source>
</evidence>
<evidence type="ECO:0000256" key="2">
    <source>
        <dbReference type="ARBA" id="ARBA00022448"/>
    </source>
</evidence>
<dbReference type="PROSITE" id="PS50929">
    <property type="entry name" value="ABC_TM1F"/>
    <property type="match status" value="2"/>
</dbReference>
<dbReference type="InterPro" id="IPR011527">
    <property type="entry name" value="ABC1_TM_dom"/>
</dbReference>
<dbReference type="InterPro" id="IPR003593">
    <property type="entry name" value="AAA+_ATPase"/>
</dbReference>
<evidence type="ECO:0000256" key="4">
    <source>
        <dbReference type="ARBA" id="ARBA00022741"/>
    </source>
</evidence>
<feature type="domain" description="ABC transporter" evidence="9">
    <location>
        <begin position="961"/>
        <end position="1221"/>
    </location>
</feature>
<evidence type="ECO:0000256" key="5">
    <source>
        <dbReference type="ARBA" id="ARBA00022840"/>
    </source>
</evidence>
<dbReference type="GO" id="GO:0140359">
    <property type="term" value="F:ABC-type transporter activity"/>
    <property type="evidence" value="ECO:0007669"/>
    <property type="project" value="InterPro"/>
</dbReference>
<feature type="transmembrane region" description="Helical" evidence="8">
    <location>
        <begin position="681"/>
        <end position="705"/>
    </location>
</feature>
<evidence type="ECO:0000256" key="3">
    <source>
        <dbReference type="ARBA" id="ARBA00022692"/>
    </source>
</evidence>
<keyword evidence="7 8" id="KW-0472">Membrane</keyword>
<dbReference type="InterPro" id="IPR003439">
    <property type="entry name" value="ABC_transporter-like_ATP-bd"/>
</dbReference>
<dbReference type="EMBL" id="CVMT01000002">
    <property type="protein sequence ID" value="CRG86131.1"/>
    <property type="molecule type" value="Genomic_DNA"/>
</dbReference>
<keyword evidence="2" id="KW-0813">Transport</keyword>
<evidence type="ECO:0000259" key="9">
    <source>
        <dbReference type="PROSITE" id="PS50893"/>
    </source>
</evidence>
<dbReference type="STRING" id="28573.A0A0U1LU38"/>
<dbReference type="Gene3D" id="1.20.1560.10">
    <property type="entry name" value="ABC transporter type 1, transmembrane domain"/>
    <property type="match status" value="2"/>
</dbReference>
<evidence type="ECO:0000256" key="7">
    <source>
        <dbReference type="ARBA" id="ARBA00023136"/>
    </source>
</evidence>
<dbReference type="InterPro" id="IPR036640">
    <property type="entry name" value="ABC1_TM_sf"/>
</dbReference>
<feature type="transmembrane region" description="Helical" evidence="8">
    <location>
        <begin position="259"/>
        <end position="283"/>
    </location>
</feature>
<feature type="domain" description="ABC transmembrane type-1" evidence="10">
    <location>
        <begin position="644"/>
        <end position="924"/>
    </location>
</feature>
<feature type="transmembrane region" description="Helical" evidence="8">
    <location>
        <begin position="80"/>
        <end position="99"/>
    </location>
</feature>
<evidence type="ECO:0000256" key="1">
    <source>
        <dbReference type="ARBA" id="ARBA00004141"/>
    </source>
</evidence>
<keyword evidence="12" id="KW-1185">Reference proteome</keyword>
<dbReference type="SMART" id="SM00382">
    <property type="entry name" value="AAA"/>
    <property type="match status" value="2"/>
</dbReference>
<protein>
    <submittedName>
        <fullName evidence="11">Multidrug resistance-associated protein 6</fullName>
    </submittedName>
</protein>
<name>A0A0U1LU38_TALIS</name>
<sequence>MKGQFTRKAVLQTWSRRAKPETKKSLPLTLMQSLKRPFFAAIIPRLFLIIFRYSQPILIRETIRYAAASPVDVESNRRSWLVLSTVVIYVGLALSTAIYRHRINKLKLMTKYSLVGLIHDETMNSPSVAYDNGEATTLMSNDADSLDSVAEMVHETWAQIIEVLIGIRLLASQVGWIWPLPLFLIYLSSYMSRFVAKNLRPRQKKWNNATQSRIAATSSVLSSMKIVKLLGMQQNLTDRIQGLRKEELFSASKLRWIMVYYNASANAVGLFSPAITLVVYALLSVARGDDLDTETAFTTMAILSMVTHPANMIMTIVPRAVASFAAFERIQSFLLQQSLHDIRESLSTDPLNSSTQIPVPGLAIQIRELRIGHKSPILEKISIEVAASSFTILSGRTGSGKSTLLRAIIGEVTPSHGSIGLSTRQIAYCAQKPWLPNGTVKEAIYGPGGTYGTCNQTHDGWYDKIIKICCLDHDFANLPNGDQTQIGSRGLNLSGGQRQRVSLARALFAKCDILLLDDTFSGLDGDTEQTVFKNLFRPTGLIRQLNTTVILVSNSHQYFNVADHIVVLEDHRILNQGHWQDIKIGGAPSAKLSSGYRTKDNNILSTNFEKLGAQLLAKDETEMDLSRKSGDPALYGYYLGFIDLINIFYLVAATASYSFFITAPQYWLRLWTEKGSGNSSFYVGGFLFLSTMSWAMTSAQMWSVLIRLAPQSGSRIHQRLLNIVTSAPLSYFSVNDNGAILNRFSQDIQLVDKELPSALQTVVTQIFKLLAQIIVLCTVEKWLVVSLPACALLVYIVQKAYLRTSRQLRFLELESRAGVFSNFLETVEGLETIRSFGWSRAVIQENILSVNNSQQPEFLLLCLQRWLNIVLDLLTAAVATSVITTAVVFRGHVSGAQVGIALNIMLVANTTLLKLVESWTTLETSLGAMTRVKTLEEMTPFEGAKAECLEPPENWPPRGNIEFKNITASYHPESVALRDLNLTIPQGQKLVVCGRTGSGKSTLLLTLLRLLELKSGKIEIDGIDIKHVRLDVLRRRCFVAVSQDPLLLPNETLRFNLDPGYSASDDMVISALANAKLLSHFFEGGHGGGKASAVNISDSDKHPILDRKVSLFPELSVGQCQLFALCRALVKCELLRCSGVKPIILLDEITSSVDTTTESLIHHIIDEEFTEKGHTVILVIHKLSALGEHTKTGRDAVALIADGRLQELIEDLGPATFRRLLQTE</sequence>
<dbReference type="PROSITE" id="PS00211">
    <property type="entry name" value="ABC_TRANSPORTER_1"/>
    <property type="match status" value="2"/>
</dbReference>
<dbReference type="InterPro" id="IPR017871">
    <property type="entry name" value="ABC_transporter-like_CS"/>
</dbReference>
<dbReference type="SUPFAM" id="SSF90123">
    <property type="entry name" value="ABC transporter transmembrane region"/>
    <property type="match status" value="2"/>
</dbReference>
<reference evidence="11 12" key="1">
    <citation type="submission" date="2015-04" db="EMBL/GenBank/DDBJ databases">
        <authorList>
            <person name="Syromyatnikov M.Y."/>
            <person name="Popov V.N."/>
        </authorList>
    </citation>
    <scope>NUCLEOTIDE SEQUENCE [LARGE SCALE GENOMIC DNA]</scope>
    <source>
        <strain evidence="11">WF-38-12</strain>
    </source>
</reference>
<dbReference type="InterPro" id="IPR050173">
    <property type="entry name" value="ABC_transporter_C-like"/>
</dbReference>
<dbReference type="OMA" id="DINIAHV"/>
<dbReference type="CDD" id="cd18579">
    <property type="entry name" value="ABC_6TM_ABCC_D1"/>
    <property type="match status" value="1"/>
</dbReference>
<keyword evidence="3 8" id="KW-0812">Transmembrane</keyword>
<dbReference type="CDD" id="cd18580">
    <property type="entry name" value="ABC_6TM_ABCC_D2"/>
    <property type="match status" value="1"/>
</dbReference>
<dbReference type="SUPFAM" id="SSF52540">
    <property type="entry name" value="P-loop containing nucleoside triphosphate hydrolases"/>
    <property type="match status" value="2"/>
</dbReference>
<evidence type="ECO:0000256" key="6">
    <source>
        <dbReference type="ARBA" id="ARBA00022989"/>
    </source>
</evidence>
<dbReference type="Proteomes" id="UP000054383">
    <property type="component" value="Unassembled WGS sequence"/>
</dbReference>
<dbReference type="FunFam" id="1.20.1560.10:FF:000066">
    <property type="entry name" value="ABC multidrug transporter (Eurofung)"/>
    <property type="match status" value="1"/>
</dbReference>
<keyword evidence="6 8" id="KW-1133">Transmembrane helix</keyword>
<dbReference type="Gene3D" id="3.40.50.300">
    <property type="entry name" value="P-loop containing nucleotide triphosphate hydrolases"/>
    <property type="match status" value="2"/>
</dbReference>
<dbReference type="GO" id="GO:0016887">
    <property type="term" value="F:ATP hydrolysis activity"/>
    <property type="evidence" value="ECO:0007669"/>
    <property type="project" value="InterPro"/>
</dbReference>
<dbReference type="InterPro" id="IPR044746">
    <property type="entry name" value="ABCC_6TM_D1"/>
</dbReference>
<comment type="subcellular location">
    <subcellularLocation>
        <location evidence="1">Membrane</location>
        <topology evidence="1">Multi-pass membrane protein</topology>
    </subcellularLocation>
</comment>
<evidence type="ECO:0000313" key="11">
    <source>
        <dbReference type="EMBL" id="CRG86131.1"/>
    </source>
</evidence>
<dbReference type="Pfam" id="PF00664">
    <property type="entry name" value="ABC_membrane"/>
    <property type="match status" value="2"/>
</dbReference>
<dbReference type="PANTHER" id="PTHR24223">
    <property type="entry name" value="ATP-BINDING CASSETTE SUB-FAMILY C"/>
    <property type="match status" value="1"/>
</dbReference>